<feature type="binding site" evidence="8">
    <location>
        <position position="51"/>
    </location>
    <ligand>
        <name>FMN</name>
        <dbReference type="ChEBI" id="CHEBI:58210"/>
        <note>ligand shared between dimeric partners</note>
    </ligand>
</feature>
<dbReference type="Pfam" id="PF00881">
    <property type="entry name" value="Nitroreductase"/>
    <property type="match status" value="1"/>
</dbReference>
<protein>
    <recommendedName>
        <fullName evidence="7">Putative NAD(P)H nitroreductase</fullName>
        <ecNumber evidence="7">1.-.-.-</ecNumber>
    </recommendedName>
</protein>
<dbReference type="RefSeq" id="WP_108620347.1">
    <property type="nucleotide sequence ID" value="NZ_CP028901.1"/>
</dbReference>
<evidence type="ECO:0000313" key="10">
    <source>
        <dbReference type="EMBL" id="AWB32906.1"/>
    </source>
</evidence>
<dbReference type="PIRSF" id="PIRSF000232">
    <property type="entry name" value="YdjA"/>
    <property type="match status" value="1"/>
</dbReference>
<dbReference type="Proteomes" id="UP000244571">
    <property type="component" value="Chromosome"/>
</dbReference>
<name>A0A2R4XGF2_9BURK</name>
<evidence type="ECO:0000256" key="5">
    <source>
        <dbReference type="ARBA" id="ARBA00023002"/>
    </source>
</evidence>
<reference evidence="10 11" key="1">
    <citation type="submission" date="2018-04" db="EMBL/GenBank/DDBJ databases">
        <title>Bordetella sp. HZ20 isolated from seawater.</title>
        <authorList>
            <person name="Sun C."/>
        </authorList>
    </citation>
    <scope>NUCLEOTIDE SEQUENCE [LARGE SCALE GENOMIC DNA]</scope>
    <source>
        <strain evidence="10 11">HZ20</strain>
    </source>
</reference>
<dbReference type="InterPro" id="IPR026021">
    <property type="entry name" value="YdjA-like"/>
</dbReference>
<feature type="binding site" description="in other chain" evidence="8">
    <location>
        <begin position="150"/>
        <end position="152"/>
    </location>
    <ligand>
        <name>FMN</name>
        <dbReference type="ChEBI" id="CHEBI:58210"/>
        <note>ligand shared between dimeric partners</note>
    </ligand>
</feature>
<dbReference type="EC" id="1.-.-.-" evidence="7"/>
<evidence type="ECO:0000256" key="4">
    <source>
        <dbReference type="ARBA" id="ARBA00022857"/>
    </source>
</evidence>
<dbReference type="OrthoDB" id="9804207at2"/>
<feature type="domain" description="Nitroreductase" evidence="9">
    <location>
        <begin position="24"/>
        <end position="181"/>
    </location>
</feature>
<accession>A0A2R4XGF2</accession>
<comment type="similarity">
    <text evidence="1 7">Belongs to the nitroreductase family.</text>
</comment>
<comment type="cofactor">
    <cofactor evidence="8">
        <name>FMN</name>
        <dbReference type="ChEBI" id="CHEBI:58210"/>
    </cofactor>
    <text evidence="8">Binds 1 FMN per subunit.</text>
</comment>
<dbReference type="InterPro" id="IPR052530">
    <property type="entry name" value="NAD(P)H_nitroreductase"/>
</dbReference>
<evidence type="ECO:0000259" key="9">
    <source>
        <dbReference type="Pfam" id="PF00881"/>
    </source>
</evidence>
<keyword evidence="3 7" id="KW-0288">FMN</keyword>
<feature type="binding site" description="in other chain" evidence="8">
    <location>
        <begin position="26"/>
        <end position="28"/>
    </location>
    <ligand>
        <name>FMN</name>
        <dbReference type="ChEBI" id="CHEBI:58210"/>
        <note>ligand shared between dimeric partners</note>
    </ligand>
</feature>
<evidence type="ECO:0000256" key="6">
    <source>
        <dbReference type="ARBA" id="ARBA00023027"/>
    </source>
</evidence>
<evidence type="ECO:0000256" key="7">
    <source>
        <dbReference type="PIRNR" id="PIRNR000232"/>
    </source>
</evidence>
<gene>
    <name evidence="10" type="ORF">DBV39_03320</name>
</gene>
<dbReference type="GO" id="GO:0016491">
    <property type="term" value="F:oxidoreductase activity"/>
    <property type="evidence" value="ECO:0007669"/>
    <property type="project" value="UniProtKB-UniRule"/>
</dbReference>
<evidence type="ECO:0000256" key="2">
    <source>
        <dbReference type="ARBA" id="ARBA00022630"/>
    </source>
</evidence>
<proteinExistence type="inferred from homology"/>
<dbReference type="AlphaFoldDB" id="A0A2R4XGF2"/>
<organism evidence="10 11">
    <name type="scientific">Orrella marina</name>
    <dbReference type="NCBI Taxonomy" id="2163011"/>
    <lineage>
        <taxon>Bacteria</taxon>
        <taxon>Pseudomonadati</taxon>
        <taxon>Pseudomonadota</taxon>
        <taxon>Betaproteobacteria</taxon>
        <taxon>Burkholderiales</taxon>
        <taxon>Alcaligenaceae</taxon>
        <taxon>Orrella</taxon>
    </lineage>
</organism>
<keyword evidence="2 7" id="KW-0285">Flavoprotein</keyword>
<evidence type="ECO:0000313" key="11">
    <source>
        <dbReference type="Proteomes" id="UP000244571"/>
    </source>
</evidence>
<dbReference type="PANTHER" id="PTHR43821">
    <property type="entry name" value="NAD(P)H NITROREDUCTASE YDJA-RELATED"/>
    <property type="match status" value="1"/>
</dbReference>
<keyword evidence="4 7" id="KW-0521">NADP</keyword>
<dbReference type="EMBL" id="CP028901">
    <property type="protein sequence ID" value="AWB32906.1"/>
    <property type="molecule type" value="Genomic_DNA"/>
</dbReference>
<dbReference type="KEGG" id="boz:DBV39_03320"/>
<evidence type="ECO:0000256" key="1">
    <source>
        <dbReference type="ARBA" id="ARBA00007118"/>
    </source>
</evidence>
<keyword evidence="5 7" id="KW-0560">Oxidoreductase</keyword>
<keyword evidence="6 7" id="KW-0520">NAD</keyword>
<dbReference type="Gene3D" id="3.40.109.10">
    <property type="entry name" value="NADH Oxidase"/>
    <property type="match status" value="1"/>
</dbReference>
<dbReference type="CDD" id="cd02135">
    <property type="entry name" value="YdjA-like"/>
    <property type="match status" value="1"/>
</dbReference>
<dbReference type="SUPFAM" id="SSF55469">
    <property type="entry name" value="FMN-dependent nitroreductase-like"/>
    <property type="match status" value="1"/>
</dbReference>
<dbReference type="InterPro" id="IPR029479">
    <property type="entry name" value="Nitroreductase"/>
</dbReference>
<evidence type="ECO:0000256" key="8">
    <source>
        <dbReference type="PIRSR" id="PIRSR000232-1"/>
    </source>
</evidence>
<evidence type="ECO:0000256" key="3">
    <source>
        <dbReference type="ARBA" id="ARBA00022643"/>
    </source>
</evidence>
<dbReference type="PANTHER" id="PTHR43821:SF1">
    <property type="entry name" value="NAD(P)H NITROREDUCTASE YDJA-RELATED"/>
    <property type="match status" value="1"/>
</dbReference>
<keyword evidence="11" id="KW-1185">Reference proteome</keyword>
<feature type="binding site" evidence="8">
    <location>
        <position position="55"/>
    </location>
    <ligand>
        <name>FMN</name>
        <dbReference type="ChEBI" id="CHEBI:58210"/>
        <note>ligand shared between dimeric partners</note>
    </ligand>
</feature>
<sequence>MQAQHQAQVQAQPASDSDVIRVLTSRRSVKSVVAPGPSRDQIELALEAAVRAPDHAALRVWRFAMIEQPDIVELGERAIEAVAKAGRPMAPEKQVKTREWLKGVPLLVAMAYQIHHDNPKVPELEQTLSMGAAVMNFQNAMHAMGYASFWSTGLGTFTEEVPTMLGFDTLDYRFVGFLAVGTPAFTPTPATRTPGKSILTRWTAPKA</sequence>
<dbReference type="InterPro" id="IPR000415">
    <property type="entry name" value="Nitroreductase-like"/>
</dbReference>